<keyword evidence="3" id="KW-1185">Reference proteome</keyword>
<dbReference type="Pfam" id="PF09811">
    <property type="entry name" value="Yae1_N"/>
    <property type="match status" value="1"/>
</dbReference>
<evidence type="ECO:0000259" key="1">
    <source>
        <dbReference type="Pfam" id="PF09811"/>
    </source>
</evidence>
<dbReference type="InterPro" id="IPR019191">
    <property type="entry name" value="Essential_protein_Yae1_N"/>
</dbReference>
<sequence>MSDENIILSQKTWERTADSIYKTNYSDGVVDGQNSTFQTSFDIGYEEGFKYGFSLGLSDAMLQNGEVREYSLQDPDKINCLLCIEPNKIEDNVVNLINLQNERNQQS</sequence>
<feature type="domain" description="Essential protein Yae1 N-terminal" evidence="1">
    <location>
        <begin position="25"/>
        <end position="57"/>
    </location>
</feature>
<dbReference type="Proteomes" id="UP000324832">
    <property type="component" value="Unassembled WGS sequence"/>
</dbReference>
<name>A0A5E4Q2L9_9NEOP</name>
<gene>
    <name evidence="2" type="ORF">LSINAPIS_LOCUS4178</name>
</gene>
<accession>A0A5E4Q2L9</accession>
<evidence type="ECO:0000313" key="3">
    <source>
        <dbReference type="Proteomes" id="UP000324832"/>
    </source>
</evidence>
<dbReference type="EMBL" id="FZQP02001081">
    <property type="protein sequence ID" value="VVC91527.1"/>
    <property type="molecule type" value="Genomic_DNA"/>
</dbReference>
<proteinExistence type="predicted"/>
<protein>
    <recommendedName>
        <fullName evidence="1">Essential protein Yae1 N-terminal domain-containing protein</fullName>
    </recommendedName>
</protein>
<dbReference type="AlphaFoldDB" id="A0A5E4Q2L9"/>
<organism evidence="2 3">
    <name type="scientific">Leptidea sinapis</name>
    <dbReference type="NCBI Taxonomy" id="189913"/>
    <lineage>
        <taxon>Eukaryota</taxon>
        <taxon>Metazoa</taxon>
        <taxon>Ecdysozoa</taxon>
        <taxon>Arthropoda</taxon>
        <taxon>Hexapoda</taxon>
        <taxon>Insecta</taxon>
        <taxon>Pterygota</taxon>
        <taxon>Neoptera</taxon>
        <taxon>Endopterygota</taxon>
        <taxon>Lepidoptera</taxon>
        <taxon>Glossata</taxon>
        <taxon>Ditrysia</taxon>
        <taxon>Papilionoidea</taxon>
        <taxon>Pieridae</taxon>
        <taxon>Dismorphiinae</taxon>
        <taxon>Leptidea</taxon>
    </lineage>
</organism>
<reference evidence="2 3" key="1">
    <citation type="submission" date="2017-07" db="EMBL/GenBank/DDBJ databases">
        <authorList>
            <person name="Talla V."/>
            <person name="Backstrom N."/>
        </authorList>
    </citation>
    <scope>NUCLEOTIDE SEQUENCE [LARGE SCALE GENOMIC DNA]</scope>
</reference>
<evidence type="ECO:0000313" key="2">
    <source>
        <dbReference type="EMBL" id="VVC91527.1"/>
    </source>
</evidence>